<protein>
    <submittedName>
        <fullName evidence="2">Uncharacterized protein</fullName>
    </submittedName>
</protein>
<feature type="transmembrane region" description="Helical" evidence="1">
    <location>
        <begin position="12"/>
        <end position="31"/>
    </location>
</feature>
<dbReference type="EMBL" id="DSEU01000070">
    <property type="protein sequence ID" value="HEM67891.1"/>
    <property type="molecule type" value="Genomic_DNA"/>
</dbReference>
<keyword evidence="1" id="KW-1133">Transmembrane helix</keyword>
<sequence length="290" mass="32892">MLKNISSFQQAIKYLEVYVVTIAITLAILSILYKDILLAEGSFKCVLVIGYLKIFRTAIIKSYLDIAKILIALAIITFFFYIALNTKDLWISLSIAILYSFITALMVADSRSLLLNEGAAFLVPFLILVIHEKDPLHLITLLASYILSIAIVNKHSKLKQSISIAISRYISTSLKLVKYGETVYRDTITSLDIIRKGVISFNRKISSLSKSIESKLYNVITDRVAFITLLFEKILNTIMKTETRISIQMSKLSGILARFEYFIEHSFLAILIMAMLLLIITITFYLIYLS</sequence>
<keyword evidence="1" id="KW-0812">Transmembrane</keyword>
<keyword evidence="1" id="KW-0472">Membrane</keyword>
<comment type="caution">
    <text evidence="2">The sequence shown here is derived from an EMBL/GenBank/DDBJ whole genome shotgun (WGS) entry which is preliminary data.</text>
</comment>
<accession>A0A7J2U575</accession>
<feature type="transmembrane region" description="Helical" evidence="1">
    <location>
        <begin position="90"/>
        <end position="108"/>
    </location>
</feature>
<reference evidence="2" key="1">
    <citation type="journal article" date="2020" name="mSystems">
        <title>Genome- and Community-Level Interaction Insights into Carbon Utilization and Element Cycling Functions of Hydrothermarchaeota in Hydrothermal Sediment.</title>
        <authorList>
            <person name="Zhou Z."/>
            <person name="Liu Y."/>
            <person name="Xu W."/>
            <person name="Pan J."/>
            <person name="Luo Z.H."/>
            <person name="Li M."/>
        </authorList>
    </citation>
    <scope>NUCLEOTIDE SEQUENCE [LARGE SCALE GENOMIC DNA]</scope>
    <source>
        <strain evidence="2">SpSt-125</strain>
    </source>
</reference>
<name>A0A7J2U575_9CREN</name>
<gene>
    <name evidence="2" type="ORF">ENO26_10080</name>
</gene>
<feature type="transmembrane region" description="Helical" evidence="1">
    <location>
        <begin position="267"/>
        <end position="288"/>
    </location>
</feature>
<dbReference type="AlphaFoldDB" id="A0A7J2U575"/>
<proteinExistence type="predicted"/>
<feature type="transmembrane region" description="Helical" evidence="1">
    <location>
        <begin position="136"/>
        <end position="153"/>
    </location>
</feature>
<evidence type="ECO:0000313" key="2">
    <source>
        <dbReference type="EMBL" id="HEM67891.1"/>
    </source>
</evidence>
<organism evidence="2">
    <name type="scientific">Ignisphaera aggregans</name>
    <dbReference type="NCBI Taxonomy" id="334771"/>
    <lineage>
        <taxon>Archaea</taxon>
        <taxon>Thermoproteota</taxon>
        <taxon>Thermoprotei</taxon>
        <taxon>Desulfurococcales</taxon>
        <taxon>Desulfurococcaceae</taxon>
        <taxon>Ignisphaera</taxon>
    </lineage>
</organism>
<feature type="transmembrane region" description="Helical" evidence="1">
    <location>
        <begin position="37"/>
        <end position="54"/>
    </location>
</feature>
<feature type="transmembrane region" description="Helical" evidence="1">
    <location>
        <begin position="66"/>
        <end position="84"/>
    </location>
</feature>
<feature type="transmembrane region" description="Helical" evidence="1">
    <location>
        <begin position="113"/>
        <end position="130"/>
    </location>
</feature>
<evidence type="ECO:0000256" key="1">
    <source>
        <dbReference type="SAM" id="Phobius"/>
    </source>
</evidence>